<dbReference type="SMART" id="SM00448">
    <property type="entry name" value="REC"/>
    <property type="match status" value="1"/>
</dbReference>
<sequence length="645" mass="69968">MSEIAPHILLVEDSPTQALQLRRMLERQGFLVEQAESGESALTMMDRAIPDLVLADYHLPGMNGGQMARQFRMNPATRSIPVLMLTEDAAPGLEREGLESGADAYISKSAHPDLLVLRIRALLRDGSDLIAEEAGRFRRARIVIVTGASEERVFDDEAADDVGDLPETHETSLGELLWRDGHTVTTIEASDDLTEGAWLSGDDGPDCLVIDLSHAHREEDRLRALRHDVGFCRRLDARRQDILDAGGIPFRMLGIIDAGSFRQESSADLFEAGLDDLVPSDIARDTLALRIRVMVRRKLIQDESRQAEIERQVREVALQTAQSEAQAIAAKAALAEALAQANAELGTTNARLIETQAKLVQTAKMASLGELVAGIAHEINNPLAFTLAHEGTVTRSLDRLRRLEGTDGAPDGTDDRMRAERLALLDRAEARIGSMRLGLQRIQNLVLSLRRFSRLDEGAFQEVDVPESIETALALLAHKIGGEIAVSRTLDAPAMLFCQPALLNQVVMNIIANAIDALLGREDGRHGGHIAIRSWLTPADGQARMPSGDGEARYVISISDDGPGIPAEIRARIFEPFFTTKPVGSGTGLGLAIAYGVVEAHAGQIVVDDAPKGGARFTLSVPVMLTREGASVARQANRQSEEMTA</sequence>
<comment type="catalytic activity">
    <reaction evidence="1">
        <text>ATP + protein L-histidine = ADP + protein N-phospho-L-histidine.</text>
        <dbReference type="EC" id="2.7.13.3"/>
    </reaction>
</comment>
<dbReference type="InterPro" id="IPR036097">
    <property type="entry name" value="HisK_dim/P_sf"/>
</dbReference>
<feature type="domain" description="Histidine kinase" evidence="4">
    <location>
        <begin position="374"/>
        <end position="625"/>
    </location>
</feature>
<dbReference type="SUPFAM" id="SSF55874">
    <property type="entry name" value="ATPase domain of HSP90 chaperone/DNA topoisomerase II/histidine kinase"/>
    <property type="match status" value="1"/>
</dbReference>
<dbReference type="InterPro" id="IPR001789">
    <property type="entry name" value="Sig_transdc_resp-reg_receiver"/>
</dbReference>
<evidence type="ECO:0000313" key="6">
    <source>
        <dbReference type="EMBL" id="GAN53722.1"/>
    </source>
</evidence>
<evidence type="ECO:0000259" key="4">
    <source>
        <dbReference type="PROSITE" id="PS50109"/>
    </source>
</evidence>
<dbReference type="PANTHER" id="PTHR43065">
    <property type="entry name" value="SENSOR HISTIDINE KINASE"/>
    <property type="match status" value="1"/>
</dbReference>
<dbReference type="EMBL" id="BALE01000010">
    <property type="protein sequence ID" value="GAN53722.1"/>
    <property type="molecule type" value="Genomic_DNA"/>
</dbReference>
<dbReference type="AlphaFoldDB" id="A0A0D6MJA9"/>
<dbReference type="EC" id="2.7.13.3" evidence="2"/>
<dbReference type="PANTHER" id="PTHR43065:SF50">
    <property type="entry name" value="HISTIDINE KINASE"/>
    <property type="match status" value="1"/>
</dbReference>
<dbReference type="SUPFAM" id="SSF47384">
    <property type="entry name" value="Homodimeric domain of signal transducing histidine kinase"/>
    <property type="match status" value="1"/>
</dbReference>
<dbReference type="PROSITE" id="PS50110">
    <property type="entry name" value="RESPONSE_REGULATORY"/>
    <property type="match status" value="1"/>
</dbReference>
<evidence type="ECO:0000313" key="7">
    <source>
        <dbReference type="Proteomes" id="UP000032679"/>
    </source>
</evidence>
<keyword evidence="6" id="KW-0808">Transferase</keyword>
<keyword evidence="6" id="KW-0418">Kinase</keyword>
<dbReference type="PROSITE" id="PS50109">
    <property type="entry name" value="HIS_KIN"/>
    <property type="match status" value="1"/>
</dbReference>
<keyword evidence="7" id="KW-1185">Reference proteome</keyword>
<gene>
    <name evidence="6" type="ORF">Tasa_010_269</name>
</gene>
<keyword evidence="3" id="KW-0597">Phosphoprotein</keyword>
<dbReference type="RefSeq" id="WP_241767638.1">
    <property type="nucleotide sequence ID" value="NZ_BALE01000010.1"/>
</dbReference>
<feature type="modified residue" description="4-aspartylphosphate" evidence="3">
    <location>
        <position position="56"/>
    </location>
</feature>
<name>A0A0D6MJA9_9PROT</name>
<dbReference type="Pfam" id="PF00072">
    <property type="entry name" value="Response_reg"/>
    <property type="match status" value="1"/>
</dbReference>
<dbReference type="STRING" id="1231623.Tasa_010_269"/>
<protein>
    <recommendedName>
        <fullName evidence="2">histidine kinase</fullName>
        <ecNumber evidence="2">2.7.13.3</ecNumber>
    </recommendedName>
</protein>
<evidence type="ECO:0000256" key="2">
    <source>
        <dbReference type="ARBA" id="ARBA00012438"/>
    </source>
</evidence>
<dbReference type="GO" id="GO:0000155">
    <property type="term" value="F:phosphorelay sensor kinase activity"/>
    <property type="evidence" value="ECO:0007669"/>
    <property type="project" value="InterPro"/>
</dbReference>
<dbReference type="InterPro" id="IPR004358">
    <property type="entry name" value="Sig_transdc_His_kin-like_C"/>
</dbReference>
<dbReference type="PRINTS" id="PR00344">
    <property type="entry name" value="BCTRLSENSOR"/>
</dbReference>
<dbReference type="Proteomes" id="UP000032679">
    <property type="component" value="Unassembled WGS sequence"/>
</dbReference>
<proteinExistence type="predicted"/>
<feature type="domain" description="Response regulatory" evidence="5">
    <location>
        <begin position="7"/>
        <end position="123"/>
    </location>
</feature>
<dbReference type="InterPro" id="IPR003594">
    <property type="entry name" value="HATPase_dom"/>
</dbReference>
<dbReference type="Gene3D" id="3.40.50.2300">
    <property type="match status" value="1"/>
</dbReference>
<dbReference type="Pfam" id="PF02518">
    <property type="entry name" value="HATPase_c"/>
    <property type="match status" value="1"/>
</dbReference>
<evidence type="ECO:0000259" key="5">
    <source>
        <dbReference type="PROSITE" id="PS50110"/>
    </source>
</evidence>
<dbReference type="Gene3D" id="1.10.287.130">
    <property type="match status" value="1"/>
</dbReference>
<organism evidence="6 7">
    <name type="scientific">Tanticharoenia sakaeratensis NBRC 103193</name>
    <dbReference type="NCBI Taxonomy" id="1231623"/>
    <lineage>
        <taxon>Bacteria</taxon>
        <taxon>Pseudomonadati</taxon>
        <taxon>Pseudomonadota</taxon>
        <taxon>Alphaproteobacteria</taxon>
        <taxon>Acetobacterales</taxon>
        <taxon>Acetobacteraceae</taxon>
        <taxon>Tanticharoenia</taxon>
    </lineage>
</organism>
<dbReference type="InterPro" id="IPR036890">
    <property type="entry name" value="HATPase_C_sf"/>
</dbReference>
<comment type="caution">
    <text evidence="6">The sequence shown here is derived from an EMBL/GenBank/DDBJ whole genome shotgun (WGS) entry which is preliminary data.</text>
</comment>
<reference evidence="6 7" key="1">
    <citation type="submission" date="2012-10" db="EMBL/GenBank/DDBJ databases">
        <title>Genome sequencing of Tanticharoenia sakaeratensis NBRC 103193.</title>
        <authorList>
            <person name="Azuma Y."/>
            <person name="Hadano H."/>
            <person name="Hirakawa H."/>
            <person name="Matsushita K."/>
        </authorList>
    </citation>
    <scope>NUCLEOTIDE SEQUENCE [LARGE SCALE GENOMIC DNA]</scope>
    <source>
        <strain evidence="6 7">NBRC 103193</strain>
    </source>
</reference>
<dbReference type="SUPFAM" id="SSF52172">
    <property type="entry name" value="CheY-like"/>
    <property type="match status" value="1"/>
</dbReference>
<evidence type="ECO:0000256" key="3">
    <source>
        <dbReference type="PROSITE-ProRule" id="PRU00169"/>
    </source>
</evidence>
<dbReference type="InterPro" id="IPR005467">
    <property type="entry name" value="His_kinase_dom"/>
</dbReference>
<dbReference type="InterPro" id="IPR011006">
    <property type="entry name" value="CheY-like_superfamily"/>
</dbReference>
<dbReference type="SMART" id="SM00387">
    <property type="entry name" value="HATPase_c"/>
    <property type="match status" value="1"/>
</dbReference>
<dbReference type="Gene3D" id="3.30.565.10">
    <property type="entry name" value="Histidine kinase-like ATPase, C-terminal domain"/>
    <property type="match status" value="1"/>
</dbReference>
<evidence type="ECO:0000256" key="1">
    <source>
        <dbReference type="ARBA" id="ARBA00000085"/>
    </source>
</evidence>
<accession>A0A0D6MJA9</accession>